<name>A0A540VPV7_9GAMM</name>
<dbReference type="PANTHER" id="PTHR30595">
    <property type="entry name" value="GLPR-RELATED TRANSCRIPTIONAL REPRESSOR"/>
    <property type="match status" value="1"/>
</dbReference>
<dbReference type="Gene3D" id="3.30.950.30">
    <property type="entry name" value="Schlafen, AAA domain"/>
    <property type="match status" value="1"/>
</dbReference>
<dbReference type="Pfam" id="PF04326">
    <property type="entry name" value="SLFN_AlbA_2"/>
    <property type="match status" value="1"/>
</dbReference>
<dbReference type="AlphaFoldDB" id="A0A540VPV7"/>
<dbReference type="InterPro" id="IPR038475">
    <property type="entry name" value="RecG_C_sf"/>
</dbReference>
<dbReference type="Pfam" id="PF13749">
    <property type="entry name" value="HATPase_c_4"/>
    <property type="match status" value="1"/>
</dbReference>
<evidence type="ECO:0000259" key="1">
    <source>
        <dbReference type="Pfam" id="PF04326"/>
    </source>
</evidence>
<comment type="caution">
    <text evidence="3">The sequence shown here is derived from an EMBL/GenBank/DDBJ whole genome shotgun (WGS) entry which is preliminary data.</text>
</comment>
<dbReference type="Proteomes" id="UP000315400">
    <property type="component" value="Unassembled WGS sequence"/>
</dbReference>
<gene>
    <name evidence="3" type="ORF">FKY71_11935</name>
</gene>
<feature type="domain" description="Schlafen AlbA-2" evidence="1">
    <location>
        <begin position="13"/>
        <end position="128"/>
    </location>
</feature>
<feature type="domain" description="Filamentation induced by cAMP protein Fic-like C-terminal" evidence="2">
    <location>
        <begin position="402"/>
        <end position="465"/>
    </location>
</feature>
<dbReference type="PANTHER" id="PTHR30595:SF6">
    <property type="entry name" value="SCHLAFEN ALBA-2 DOMAIN-CONTAINING PROTEIN"/>
    <property type="match status" value="1"/>
</dbReference>
<proteinExistence type="predicted"/>
<sequence length="477" mass="53381">MSESIQQLLQTEEGKTLEFKRDLSSPQPILRTLVAFANSAGGKLVIGVDDDRQVIGLENPLDEEERLCNLVADNITPRMLPSIELVTVQDKTLLVCEAFPSNSRPHYLNRGGLEQGVLVRLGSTNRQADAALVAELQRSAEGIAYDEMSMPELTREDLDLDAAGEMFETPDGFDDRQLLTLKLLRPEQGGLVPTRGAVLLFGKSREQHFPDAWVQCGRFRGTDKREIFDQLEIHDHLPAAVDSIEFFLKKHAFRAAEIQGMRRRDVWSIPLAMLREAVINALVHADYSQRGTPIRVAFFDDRIDVESPGYLLPAMTIEDMKSGVSRIRNPTIARVFRELGLIEQWGSGVQRIFAEAADKGLPEPEILETGTGIRLTMRLREPIEVNHEGEQVGEQVSEQVSEQVKAILQRCADRPASRAELLEAAGLSSAYMNYKRHIVPLLEAGLIEMTRPDKPTSRLQRYRITAAGRRQLSAALE</sequence>
<dbReference type="InterPro" id="IPR038461">
    <property type="entry name" value="Schlafen_AlbA_2_dom_sf"/>
</dbReference>
<dbReference type="EMBL" id="VIFK01000134">
    <property type="protein sequence ID" value="TQE98799.1"/>
    <property type="molecule type" value="Genomic_DNA"/>
</dbReference>
<dbReference type="InterPro" id="IPR049514">
    <property type="entry name" value="Fic-like_C"/>
</dbReference>
<dbReference type="Pfam" id="PF21247">
    <property type="entry name" value="Fic-like_C"/>
    <property type="match status" value="1"/>
</dbReference>
<evidence type="ECO:0000259" key="2">
    <source>
        <dbReference type="Pfam" id="PF21247"/>
    </source>
</evidence>
<evidence type="ECO:0000313" key="3">
    <source>
        <dbReference type="EMBL" id="TQE98799.1"/>
    </source>
</evidence>
<reference evidence="3 4" key="1">
    <citation type="submission" date="2019-06" db="EMBL/GenBank/DDBJ databases">
        <title>Metagenome assembled Genome of Spiribacter salinus SL48-SHIP from the microbial mat of Salt Lake 48 (Novosibirsk region, Russia).</title>
        <authorList>
            <person name="Shipova A."/>
            <person name="Rozanov A.S."/>
            <person name="Bryanskaya A.V."/>
            <person name="Peltek S.E."/>
        </authorList>
    </citation>
    <scope>NUCLEOTIDE SEQUENCE [LARGE SCALE GENOMIC DNA]</scope>
    <source>
        <strain evidence="3">SL48-SHIP-2</strain>
    </source>
</reference>
<accession>A0A540VPV7</accession>
<dbReference type="InterPro" id="IPR007421">
    <property type="entry name" value="Schlafen_AlbA_2_dom"/>
</dbReference>
<protein>
    <submittedName>
        <fullName evidence="3">AAA family ATPase</fullName>
    </submittedName>
</protein>
<dbReference type="Gene3D" id="3.30.565.60">
    <property type="match status" value="1"/>
</dbReference>
<evidence type="ECO:0000313" key="4">
    <source>
        <dbReference type="Proteomes" id="UP000315400"/>
    </source>
</evidence>
<organism evidence="3 4">
    <name type="scientific">Spiribacter salinus</name>
    <dbReference type="NCBI Taxonomy" id="1335746"/>
    <lineage>
        <taxon>Bacteria</taxon>
        <taxon>Pseudomonadati</taxon>
        <taxon>Pseudomonadota</taxon>
        <taxon>Gammaproteobacteria</taxon>
        <taxon>Chromatiales</taxon>
        <taxon>Ectothiorhodospiraceae</taxon>
        <taxon>Spiribacter</taxon>
    </lineage>
</organism>